<organism evidence="1 2">
    <name type="scientific">Dethiosulfovibrio marinus</name>
    <dbReference type="NCBI Taxonomy" id="133532"/>
    <lineage>
        <taxon>Bacteria</taxon>
        <taxon>Thermotogati</taxon>
        <taxon>Synergistota</taxon>
        <taxon>Synergistia</taxon>
        <taxon>Synergistales</taxon>
        <taxon>Dethiosulfovibrionaceae</taxon>
        <taxon>Dethiosulfovibrio</taxon>
    </lineage>
</organism>
<evidence type="ECO:0000313" key="1">
    <source>
        <dbReference type="EMBL" id="MCF4141523.1"/>
    </source>
</evidence>
<proteinExistence type="predicted"/>
<keyword evidence="1" id="KW-0969">Cilium</keyword>
<name>A0ABS9EK06_9BACT</name>
<evidence type="ECO:0000313" key="2">
    <source>
        <dbReference type="Proteomes" id="UP001200430"/>
    </source>
</evidence>
<gene>
    <name evidence="1" type="ORF">L2W38_01655</name>
</gene>
<dbReference type="InterPro" id="IPR005186">
    <property type="entry name" value="FlaG"/>
</dbReference>
<accession>A0ABS9EK06</accession>
<dbReference type="InterPro" id="IPR035924">
    <property type="entry name" value="FlaG-like_sf"/>
</dbReference>
<protein>
    <submittedName>
        <fullName evidence="1">Flagellar protein FlaG</fullName>
    </submittedName>
</protein>
<keyword evidence="1" id="KW-0282">Flagellum</keyword>
<sequence length="68" mass="7924">MAKAEEVAQAFDRQIRFRFREEANEFQVEVLEKDGSEEKVIRKIPPDSVINFIEHVQEMFGALIDVEA</sequence>
<reference evidence="1 2" key="1">
    <citation type="submission" date="2022-01" db="EMBL/GenBank/DDBJ databases">
        <title>Dethiosulfovibrio faecalis sp. nov., a novel proteolytic, non-sulfur-reducing bacterium isolated from a marine aquaculture solid waste bioreactor.</title>
        <authorList>
            <person name="Grabowski S."/>
            <person name="Apolinario E."/>
            <person name="Schneider N."/>
            <person name="Marshall C.W."/>
            <person name="Sowers K.R."/>
        </authorList>
    </citation>
    <scope>NUCLEOTIDE SEQUENCE [LARGE SCALE GENOMIC DNA]</scope>
    <source>
        <strain evidence="1 2">DSM 12537</strain>
    </source>
</reference>
<dbReference type="Proteomes" id="UP001200430">
    <property type="component" value="Unassembled WGS sequence"/>
</dbReference>
<comment type="caution">
    <text evidence="1">The sequence shown here is derived from an EMBL/GenBank/DDBJ whole genome shotgun (WGS) entry which is preliminary data.</text>
</comment>
<keyword evidence="2" id="KW-1185">Reference proteome</keyword>
<dbReference type="EMBL" id="JAKGUD010000001">
    <property type="protein sequence ID" value="MCF4141523.1"/>
    <property type="molecule type" value="Genomic_DNA"/>
</dbReference>
<dbReference type="Pfam" id="PF03646">
    <property type="entry name" value="FlaG"/>
    <property type="match status" value="1"/>
</dbReference>
<dbReference type="Gene3D" id="3.30.160.170">
    <property type="entry name" value="FlaG-like"/>
    <property type="match status" value="1"/>
</dbReference>
<dbReference type="SUPFAM" id="SSF160214">
    <property type="entry name" value="FlaG-like"/>
    <property type="match status" value="1"/>
</dbReference>
<keyword evidence="1" id="KW-0966">Cell projection</keyword>